<dbReference type="EMBL" id="UPPP01000071">
    <property type="protein sequence ID" value="VBB07053.1"/>
    <property type="molecule type" value="Genomic_DNA"/>
</dbReference>
<dbReference type="CDD" id="cd04301">
    <property type="entry name" value="NAT_SF"/>
    <property type="match status" value="1"/>
</dbReference>
<keyword evidence="2" id="KW-0012">Acyltransferase</keyword>
<dbReference type="GO" id="GO:0016747">
    <property type="term" value="F:acyltransferase activity, transferring groups other than amino-acyl groups"/>
    <property type="evidence" value="ECO:0007669"/>
    <property type="project" value="InterPro"/>
</dbReference>
<evidence type="ECO:0000313" key="2">
    <source>
        <dbReference type="EMBL" id="VBB07053.1"/>
    </source>
</evidence>
<dbReference type="SUPFAM" id="SSF55729">
    <property type="entry name" value="Acyl-CoA N-acyltransferases (Nat)"/>
    <property type="match status" value="1"/>
</dbReference>
<dbReference type="OrthoDB" id="5292888at2"/>
<reference evidence="2 3" key="1">
    <citation type="submission" date="2018-06" db="EMBL/GenBank/DDBJ databases">
        <authorList>
            <person name="Strepis N."/>
        </authorList>
    </citation>
    <scope>NUCLEOTIDE SEQUENCE [LARGE SCALE GENOMIC DNA]</scope>
    <source>
        <strain evidence="2">LUCI</strain>
    </source>
</reference>
<dbReference type="Gene3D" id="3.40.630.30">
    <property type="match status" value="1"/>
</dbReference>
<dbReference type="InterPro" id="IPR016181">
    <property type="entry name" value="Acyl_CoA_acyltransferase"/>
</dbReference>
<keyword evidence="2" id="KW-0808">Transferase</keyword>
<feature type="domain" description="N-acetyltransferase" evidence="1">
    <location>
        <begin position="3"/>
        <end position="149"/>
    </location>
</feature>
<accession>A0A498RAA3</accession>
<dbReference type="RefSeq" id="WP_122628001.1">
    <property type="nucleotide sequence ID" value="NZ_UPPP01000071.1"/>
</dbReference>
<evidence type="ECO:0000313" key="3">
    <source>
        <dbReference type="Proteomes" id="UP000277811"/>
    </source>
</evidence>
<name>A0A498RAA3_9FIRM</name>
<evidence type="ECO:0000259" key="1">
    <source>
        <dbReference type="PROSITE" id="PS51186"/>
    </source>
</evidence>
<dbReference type="Pfam" id="PF00583">
    <property type="entry name" value="Acetyltransf_1"/>
    <property type="match status" value="1"/>
</dbReference>
<keyword evidence="3" id="KW-1185">Reference proteome</keyword>
<organism evidence="2 3">
    <name type="scientific">Lucifera butyrica</name>
    <dbReference type="NCBI Taxonomy" id="1351585"/>
    <lineage>
        <taxon>Bacteria</taxon>
        <taxon>Bacillati</taxon>
        <taxon>Bacillota</taxon>
        <taxon>Negativicutes</taxon>
        <taxon>Veillonellales</taxon>
        <taxon>Veillonellaceae</taxon>
        <taxon>Lucifera</taxon>
    </lineage>
</organism>
<dbReference type="InterPro" id="IPR000182">
    <property type="entry name" value="GNAT_dom"/>
</dbReference>
<protein>
    <submittedName>
        <fullName evidence="2">Acyl-coa n-acyltransferase</fullName>
    </submittedName>
</protein>
<dbReference type="Proteomes" id="UP000277811">
    <property type="component" value="Unassembled WGS sequence"/>
</dbReference>
<proteinExistence type="predicted"/>
<dbReference type="PANTHER" id="PTHR43072">
    <property type="entry name" value="N-ACETYLTRANSFERASE"/>
    <property type="match status" value="1"/>
</dbReference>
<sequence>MIELVRTIEPRLIQRLVQLETEAFGAGGMNEWHLVPLIRHGRVYVIRENHEVVGAVQYMLDWDFPQRAYMVGVSISREVRGRGLGTKLLRESILALAQDHIEQVELTVDPDNAAAIAVYEKKLGFQAVELRLDEYGSGENRLVMHLPVAAFPVRPEKK</sequence>
<dbReference type="AlphaFoldDB" id="A0A498RAA3"/>
<dbReference type="PROSITE" id="PS51186">
    <property type="entry name" value="GNAT"/>
    <property type="match status" value="1"/>
</dbReference>
<gene>
    <name evidence="2" type="ORF">LUCI_2297</name>
</gene>